<feature type="transmembrane region" description="Helical" evidence="2">
    <location>
        <begin position="190"/>
        <end position="210"/>
    </location>
</feature>
<evidence type="ECO:0000256" key="1">
    <source>
        <dbReference type="SAM" id="MobiDB-lite"/>
    </source>
</evidence>
<dbReference type="InterPro" id="IPR055941">
    <property type="entry name" value="DUF7519"/>
</dbReference>
<feature type="transmembrane region" description="Helical" evidence="2">
    <location>
        <begin position="161"/>
        <end position="184"/>
    </location>
</feature>
<dbReference type="Pfam" id="PF24363">
    <property type="entry name" value="DUF7519"/>
    <property type="match status" value="1"/>
</dbReference>
<sequence length="211" mass="20554">MGRGAVPGRGRAGDERVVAVSGGGAHGEEGDDGNDSDDPDDQDAPTDRPERDARPPALAVVLSLVAAAVASLAALLAAPLGGALLGAATVALAAGSVRRSHRLLSWAAGIGLVGLAVGGYRGGSVEPLLVGGVALAVAWDAADHGLSVGEQVGRGARTRRNVAVHAGTTLLAGALSVGVVYGVYRAAAGSQPVAALALLLFGAVALASALR</sequence>
<evidence type="ECO:0000256" key="2">
    <source>
        <dbReference type="SAM" id="Phobius"/>
    </source>
</evidence>
<comment type="caution">
    <text evidence="3">The sequence shown here is derived from an EMBL/GenBank/DDBJ whole genome shotgun (WGS) entry which is preliminary data.</text>
</comment>
<dbReference type="AlphaFoldDB" id="A0ABD6AKQ9"/>
<keyword evidence="4" id="KW-1185">Reference proteome</keyword>
<dbReference type="EMBL" id="JBHTBL010000008">
    <property type="protein sequence ID" value="MFC7324849.1"/>
    <property type="molecule type" value="Genomic_DNA"/>
</dbReference>
<keyword evidence="2" id="KW-0812">Transmembrane</keyword>
<accession>A0ABD6AKQ9</accession>
<feature type="transmembrane region" description="Helical" evidence="2">
    <location>
        <begin position="58"/>
        <end position="91"/>
    </location>
</feature>
<evidence type="ECO:0000313" key="4">
    <source>
        <dbReference type="Proteomes" id="UP001596545"/>
    </source>
</evidence>
<proteinExistence type="predicted"/>
<gene>
    <name evidence="3" type="ORF">ACFQMF_09685</name>
</gene>
<feature type="region of interest" description="Disordered" evidence="1">
    <location>
        <begin position="1"/>
        <end position="53"/>
    </location>
</feature>
<evidence type="ECO:0000313" key="3">
    <source>
        <dbReference type="EMBL" id="MFC7324849.1"/>
    </source>
</evidence>
<feature type="transmembrane region" description="Helical" evidence="2">
    <location>
        <begin position="103"/>
        <end position="122"/>
    </location>
</feature>
<name>A0ABD6AKQ9_9EURY</name>
<keyword evidence="2" id="KW-0472">Membrane</keyword>
<feature type="compositionally biased region" description="Acidic residues" evidence="1">
    <location>
        <begin position="29"/>
        <end position="44"/>
    </location>
</feature>
<dbReference type="RefSeq" id="WP_256408891.1">
    <property type="nucleotide sequence ID" value="NZ_JANHDN010000003.1"/>
</dbReference>
<reference evidence="3 4" key="1">
    <citation type="journal article" date="2019" name="Int. J. Syst. Evol. Microbiol.">
        <title>The Global Catalogue of Microorganisms (GCM) 10K type strain sequencing project: providing services to taxonomists for standard genome sequencing and annotation.</title>
        <authorList>
            <consortium name="The Broad Institute Genomics Platform"/>
            <consortium name="The Broad Institute Genome Sequencing Center for Infectious Disease"/>
            <person name="Wu L."/>
            <person name="Ma J."/>
        </authorList>
    </citation>
    <scope>NUCLEOTIDE SEQUENCE [LARGE SCALE GENOMIC DNA]</scope>
    <source>
        <strain evidence="3 4">CGMCC 1.12554</strain>
    </source>
</reference>
<keyword evidence="2" id="KW-1133">Transmembrane helix</keyword>
<organism evidence="3 4">
    <name type="scientific">Halorubrum rutilum</name>
    <dbReference type="NCBI Taxonomy" id="1364933"/>
    <lineage>
        <taxon>Archaea</taxon>
        <taxon>Methanobacteriati</taxon>
        <taxon>Methanobacteriota</taxon>
        <taxon>Stenosarchaea group</taxon>
        <taxon>Halobacteria</taxon>
        <taxon>Halobacteriales</taxon>
        <taxon>Haloferacaceae</taxon>
        <taxon>Halorubrum</taxon>
    </lineage>
</organism>
<dbReference type="Proteomes" id="UP001596545">
    <property type="component" value="Unassembled WGS sequence"/>
</dbReference>
<protein>
    <submittedName>
        <fullName evidence="3">Uncharacterized protein</fullName>
    </submittedName>
</protein>